<keyword evidence="3" id="KW-1185">Reference proteome</keyword>
<dbReference type="Proteomes" id="UP001060164">
    <property type="component" value="Chromosome"/>
</dbReference>
<evidence type="ECO:0000313" key="3">
    <source>
        <dbReference type="Proteomes" id="UP001060164"/>
    </source>
</evidence>
<accession>A0ABY5VFZ3</accession>
<feature type="region of interest" description="Disordered" evidence="1">
    <location>
        <begin position="38"/>
        <end position="59"/>
    </location>
</feature>
<sequence length="59" mass="6962">MQKKAKLGGVVLPVVIDTLPGREMRISYIDRRNYYDPKSNQRPYLLSPEHLDKMKELPY</sequence>
<proteinExistence type="predicted"/>
<gene>
    <name evidence="2" type="ORF">NQ502_17150</name>
</gene>
<feature type="compositionally biased region" description="Basic and acidic residues" evidence="1">
    <location>
        <begin position="49"/>
        <end position="59"/>
    </location>
</feature>
<reference evidence="2" key="1">
    <citation type="journal article" date="2022" name="Cell">
        <title>Design, construction, and in vivo augmentation of a complex gut microbiome.</title>
        <authorList>
            <person name="Cheng A.G."/>
            <person name="Ho P.Y."/>
            <person name="Aranda-Diaz A."/>
            <person name="Jain S."/>
            <person name="Yu F.B."/>
            <person name="Meng X."/>
            <person name="Wang M."/>
            <person name="Iakiviak M."/>
            <person name="Nagashima K."/>
            <person name="Zhao A."/>
            <person name="Murugkar P."/>
            <person name="Patil A."/>
            <person name="Atabakhsh K."/>
            <person name="Weakley A."/>
            <person name="Yan J."/>
            <person name="Brumbaugh A.R."/>
            <person name="Higginbottom S."/>
            <person name="Dimas A."/>
            <person name="Shiver A.L."/>
            <person name="Deutschbauer A."/>
            <person name="Neff N."/>
            <person name="Sonnenburg J.L."/>
            <person name="Huang K.C."/>
            <person name="Fischbach M.A."/>
        </authorList>
    </citation>
    <scope>NUCLEOTIDE SEQUENCE</scope>
    <source>
        <strain evidence="2">DSM 19829</strain>
    </source>
</reference>
<name>A0ABY5VFZ3_9FIRM</name>
<protein>
    <submittedName>
        <fullName evidence="2">Uncharacterized protein</fullName>
    </submittedName>
</protein>
<dbReference type="EMBL" id="CP102290">
    <property type="protein sequence ID" value="UWP59071.1"/>
    <property type="molecule type" value="Genomic_DNA"/>
</dbReference>
<dbReference type="RefSeq" id="WP_028529957.1">
    <property type="nucleotide sequence ID" value="NZ_CABLBR010000038.1"/>
</dbReference>
<evidence type="ECO:0000313" key="2">
    <source>
        <dbReference type="EMBL" id="UWP59071.1"/>
    </source>
</evidence>
<organism evidence="2 3">
    <name type="scientific">Ruminococcus gauvreauii</name>
    <dbReference type="NCBI Taxonomy" id="438033"/>
    <lineage>
        <taxon>Bacteria</taxon>
        <taxon>Bacillati</taxon>
        <taxon>Bacillota</taxon>
        <taxon>Clostridia</taxon>
        <taxon>Eubacteriales</taxon>
        <taxon>Oscillospiraceae</taxon>
        <taxon>Ruminococcus</taxon>
    </lineage>
</organism>
<evidence type="ECO:0000256" key="1">
    <source>
        <dbReference type="SAM" id="MobiDB-lite"/>
    </source>
</evidence>